<reference evidence="1" key="1">
    <citation type="journal article" date="2022" name="bioRxiv">
        <title>Sequencing and chromosome-scale assembly of the giantPleurodeles waltlgenome.</title>
        <authorList>
            <person name="Brown T."/>
            <person name="Elewa A."/>
            <person name="Iarovenko S."/>
            <person name="Subramanian E."/>
            <person name="Araus A.J."/>
            <person name="Petzold A."/>
            <person name="Susuki M."/>
            <person name="Suzuki K.-i.T."/>
            <person name="Hayashi T."/>
            <person name="Toyoda A."/>
            <person name="Oliveira C."/>
            <person name="Osipova E."/>
            <person name="Leigh N.D."/>
            <person name="Simon A."/>
            <person name="Yun M.H."/>
        </authorList>
    </citation>
    <scope>NUCLEOTIDE SEQUENCE</scope>
    <source>
        <strain evidence="1">20211129_DDA</strain>
        <tissue evidence="1">Liver</tissue>
    </source>
</reference>
<comment type="caution">
    <text evidence="1">The sequence shown here is derived from an EMBL/GenBank/DDBJ whole genome shotgun (WGS) entry which is preliminary data.</text>
</comment>
<sequence length="75" mass="7608">MPDLVTALAVLGGEPDVLTGIVSGGVLGVPVFQLVVAAPGRVVPKVPVARRAGCALPGQAISKDKRGAEVKILRR</sequence>
<protein>
    <submittedName>
        <fullName evidence="1">Uncharacterized protein</fullName>
    </submittedName>
</protein>
<gene>
    <name evidence="1" type="ORF">NDU88_001683</name>
</gene>
<proteinExistence type="predicted"/>
<name>A0AAV7KQ33_PLEWA</name>
<dbReference type="Proteomes" id="UP001066276">
    <property type="component" value="Chromosome 12"/>
</dbReference>
<accession>A0AAV7KQ33</accession>
<evidence type="ECO:0000313" key="2">
    <source>
        <dbReference type="Proteomes" id="UP001066276"/>
    </source>
</evidence>
<dbReference type="AlphaFoldDB" id="A0AAV7KQ33"/>
<evidence type="ECO:0000313" key="1">
    <source>
        <dbReference type="EMBL" id="KAJ1081501.1"/>
    </source>
</evidence>
<keyword evidence="2" id="KW-1185">Reference proteome</keyword>
<organism evidence="1 2">
    <name type="scientific">Pleurodeles waltl</name>
    <name type="common">Iberian ribbed newt</name>
    <dbReference type="NCBI Taxonomy" id="8319"/>
    <lineage>
        <taxon>Eukaryota</taxon>
        <taxon>Metazoa</taxon>
        <taxon>Chordata</taxon>
        <taxon>Craniata</taxon>
        <taxon>Vertebrata</taxon>
        <taxon>Euteleostomi</taxon>
        <taxon>Amphibia</taxon>
        <taxon>Batrachia</taxon>
        <taxon>Caudata</taxon>
        <taxon>Salamandroidea</taxon>
        <taxon>Salamandridae</taxon>
        <taxon>Pleurodelinae</taxon>
        <taxon>Pleurodeles</taxon>
    </lineage>
</organism>
<dbReference type="EMBL" id="JANPWB010000016">
    <property type="protein sequence ID" value="KAJ1081501.1"/>
    <property type="molecule type" value="Genomic_DNA"/>
</dbReference>